<comment type="caution">
    <text evidence="2">The sequence shown here is derived from an EMBL/GenBank/DDBJ whole genome shotgun (WGS) entry which is preliminary data.</text>
</comment>
<evidence type="ECO:0000256" key="1">
    <source>
        <dbReference type="SAM" id="Phobius"/>
    </source>
</evidence>
<organism evidence="2 3">
    <name type="scientific">Microbacterium mitrae</name>
    <dbReference type="NCBI Taxonomy" id="664640"/>
    <lineage>
        <taxon>Bacteria</taxon>
        <taxon>Bacillati</taxon>
        <taxon>Actinomycetota</taxon>
        <taxon>Actinomycetes</taxon>
        <taxon>Micrococcales</taxon>
        <taxon>Microbacteriaceae</taxon>
        <taxon>Microbacterium</taxon>
    </lineage>
</organism>
<dbReference type="Proteomes" id="UP000321196">
    <property type="component" value="Unassembled WGS sequence"/>
</dbReference>
<name>A0A5C8HNZ7_9MICO</name>
<keyword evidence="1" id="KW-0812">Transmembrane</keyword>
<evidence type="ECO:0000313" key="3">
    <source>
        <dbReference type="Proteomes" id="UP000321196"/>
    </source>
</evidence>
<sequence length="86" mass="8892">MSSDTNIPRTAVPYGITDPVEAARAELKAALSAIEEKVNVPKQVGKATTKAKAYAERKPAVAFAAVVGIAVATGAIVWGIARSLSR</sequence>
<dbReference type="EMBL" id="VRSW01000003">
    <property type="protein sequence ID" value="TXK04098.1"/>
    <property type="molecule type" value="Genomic_DNA"/>
</dbReference>
<protein>
    <submittedName>
        <fullName evidence="2">DUF3618 domain-containing protein</fullName>
    </submittedName>
</protein>
<evidence type="ECO:0000313" key="2">
    <source>
        <dbReference type="EMBL" id="TXK04098.1"/>
    </source>
</evidence>
<dbReference type="RefSeq" id="WP_147826154.1">
    <property type="nucleotide sequence ID" value="NZ_BAAARG010000003.1"/>
</dbReference>
<reference evidence="2 3" key="1">
    <citation type="submission" date="2019-08" db="EMBL/GenBank/DDBJ databases">
        <authorList>
            <person name="Dong K."/>
        </authorList>
    </citation>
    <scope>NUCLEOTIDE SEQUENCE [LARGE SCALE GENOMIC DNA]</scope>
    <source>
        <strain evidence="2 3">M4-8</strain>
    </source>
</reference>
<keyword evidence="3" id="KW-1185">Reference proteome</keyword>
<proteinExistence type="predicted"/>
<keyword evidence="1" id="KW-1133">Transmembrane helix</keyword>
<gene>
    <name evidence="2" type="ORF">FVP60_10045</name>
</gene>
<accession>A0A5C8HNZ7</accession>
<feature type="transmembrane region" description="Helical" evidence="1">
    <location>
        <begin position="60"/>
        <end position="81"/>
    </location>
</feature>
<dbReference type="AlphaFoldDB" id="A0A5C8HNZ7"/>
<keyword evidence="1" id="KW-0472">Membrane</keyword>